<evidence type="ECO:0000313" key="8">
    <source>
        <dbReference type="EMBL" id="MFC3607564.1"/>
    </source>
</evidence>
<evidence type="ECO:0000256" key="6">
    <source>
        <dbReference type="ARBA" id="ARBA00023136"/>
    </source>
</evidence>
<feature type="transmembrane region" description="Helical" evidence="7">
    <location>
        <begin position="278"/>
        <end position="296"/>
    </location>
</feature>
<comment type="subcellular location">
    <subcellularLocation>
        <location evidence="1">Cell membrane</location>
        <topology evidence="1">Multi-pass membrane protein</topology>
    </subcellularLocation>
</comment>
<evidence type="ECO:0000256" key="1">
    <source>
        <dbReference type="ARBA" id="ARBA00004651"/>
    </source>
</evidence>
<organism evidence="8 9">
    <name type="scientific">Stutzerimonas tarimensis</name>
    <dbReference type="NCBI Taxonomy" id="1507735"/>
    <lineage>
        <taxon>Bacteria</taxon>
        <taxon>Pseudomonadati</taxon>
        <taxon>Pseudomonadota</taxon>
        <taxon>Gammaproteobacteria</taxon>
        <taxon>Pseudomonadales</taxon>
        <taxon>Pseudomonadaceae</taxon>
        <taxon>Stutzerimonas</taxon>
    </lineage>
</organism>
<evidence type="ECO:0000256" key="2">
    <source>
        <dbReference type="ARBA" id="ARBA00007977"/>
    </source>
</evidence>
<dbReference type="RefSeq" id="WP_386362943.1">
    <property type="nucleotide sequence ID" value="NZ_JBHRXZ010000017.1"/>
</dbReference>
<evidence type="ECO:0000256" key="5">
    <source>
        <dbReference type="ARBA" id="ARBA00022989"/>
    </source>
</evidence>
<feature type="transmembrane region" description="Helical" evidence="7">
    <location>
        <begin position="254"/>
        <end position="272"/>
    </location>
</feature>
<evidence type="ECO:0000256" key="7">
    <source>
        <dbReference type="SAM" id="Phobius"/>
    </source>
</evidence>
<evidence type="ECO:0000256" key="3">
    <source>
        <dbReference type="ARBA" id="ARBA00022475"/>
    </source>
</evidence>
<gene>
    <name evidence="8" type="ORF">ACFOMF_07230</name>
</gene>
<feature type="transmembrane region" description="Helical" evidence="7">
    <location>
        <begin position="128"/>
        <end position="152"/>
    </location>
</feature>
<name>A0ABV7T410_9GAMM</name>
<feature type="transmembrane region" description="Helical" evidence="7">
    <location>
        <begin position="94"/>
        <end position="116"/>
    </location>
</feature>
<keyword evidence="3" id="KW-1003">Cell membrane</keyword>
<comment type="similarity">
    <text evidence="2">Belongs to the UPF0324 family.</text>
</comment>
<reference evidence="9" key="1">
    <citation type="journal article" date="2019" name="Int. J. Syst. Evol. Microbiol.">
        <title>The Global Catalogue of Microorganisms (GCM) 10K type strain sequencing project: providing services to taxonomists for standard genome sequencing and annotation.</title>
        <authorList>
            <consortium name="The Broad Institute Genomics Platform"/>
            <consortium name="The Broad Institute Genome Sequencing Center for Infectious Disease"/>
            <person name="Wu L."/>
            <person name="Ma J."/>
        </authorList>
    </citation>
    <scope>NUCLEOTIDE SEQUENCE [LARGE SCALE GENOMIC DNA]</scope>
    <source>
        <strain evidence="9">KCTC 42447</strain>
    </source>
</reference>
<feature type="transmembrane region" description="Helical" evidence="7">
    <location>
        <begin position="158"/>
        <end position="180"/>
    </location>
</feature>
<keyword evidence="6 7" id="KW-0472">Membrane</keyword>
<dbReference type="Proteomes" id="UP001595630">
    <property type="component" value="Unassembled WGS sequence"/>
</dbReference>
<protein>
    <submittedName>
        <fullName evidence="8">YeiH family protein</fullName>
    </submittedName>
</protein>
<keyword evidence="5 7" id="KW-1133">Transmembrane helix</keyword>
<dbReference type="PANTHER" id="PTHR30106">
    <property type="entry name" value="INNER MEMBRANE PROTEIN YEIH-RELATED"/>
    <property type="match status" value="1"/>
</dbReference>
<evidence type="ECO:0000256" key="4">
    <source>
        <dbReference type="ARBA" id="ARBA00022692"/>
    </source>
</evidence>
<dbReference type="PANTHER" id="PTHR30106:SF2">
    <property type="entry name" value="UPF0324 INNER MEMBRANE PROTEIN YEIH"/>
    <property type="match status" value="1"/>
</dbReference>
<keyword evidence="4 7" id="KW-0812">Transmembrane</keyword>
<feature type="transmembrane region" description="Helical" evidence="7">
    <location>
        <begin position="225"/>
        <end position="242"/>
    </location>
</feature>
<evidence type="ECO:0000313" key="9">
    <source>
        <dbReference type="Proteomes" id="UP001595630"/>
    </source>
</evidence>
<proteinExistence type="inferred from homology"/>
<comment type="caution">
    <text evidence="8">The sequence shown here is derived from an EMBL/GenBank/DDBJ whole genome shotgun (WGS) entry which is preliminary data.</text>
</comment>
<dbReference type="EMBL" id="JBHRXZ010000017">
    <property type="protein sequence ID" value="MFC3607564.1"/>
    <property type="molecule type" value="Genomic_DNA"/>
</dbReference>
<dbReference type="InterPro" id="IPR018383">
    <property type="entry name" value="UPF0324_pro"/>
</dbReference>
<keyword evidence="9" id="KW-1185">Reference proteome</keyword>
<feature type="transmembrane region" description="Helical" evidence="7">
    <location>
        <begin position="308"/>
        <end position="332"/>
    </location>
</feature>
<sequence length="334" mass="34648">MDARALLLAPPLATARKLYPGMAMCTVLALAGSFLAEHYGTPALMLVLLLGFGFASQGEDARLQPGIAFCSRRVLRIGVALLGARIGVDQIEAVGSLPLLVVLITVPLVIGAALLLGRLLRLPMLHALVAGCSVAICGVSAAIAVAAVIPAGKLEERRLLTVVVGVTALGTLAMLVYPALVTALGFSEAQRGIILGASIHDVAQAAGAGYMVSDNAGDLATLTKLLRVLLLAPLVMLLGFVLRRGEAGRTDFPWFLLGFLALFGLNSLGLLHDGLREVLISASYGCLLVTMAALGMRTSLKQLITQGWQPLVLLAVLSGGLLLAAMGLVTFFTP</sequence>
<accession>A0ABV7T410</accession>
<dbReference type="Pfam" id="PF03601">
    <property type="entry name" value="Cons_hypoth698"/>
    <property type="match status" value="1"/>
</dbReference>